<evidence type="ECO:0000256" key="3">
    <source>
        <dbReference type="ARBA" id="ARBA00022491"/>
    </source>
</evidence>
<dbReference type="Proteomes" id="UP000177565">
    <property type="component" value="Unassembled WGS sequence"/>
</dbReference>
<keyword evidence="16 18" id="KW-0742">SOS response</keyword>
<dbReference type="GO" id="GO:0006508">
    <property type="term" value="P:proteolysis"/>
    <property type="evidence" value="ECO:0007669"/>
    <property type="project" value="InterPro"/>
</dbReference>
<keyword evidence="10 18" id="KW-0378">Hydrolase</keyword>
<evidence type="ECO:0000256" key="11">
    <source>
        <dbReference type="ARBA" id="ARBA00022813"/>
    </source>
</evidence>
<dbReference type="GO" id="GO:0032259">
    <property type="term" value="P:methylation"/>
    <property type="evidence" value="ECO:0007669"/>
    <property type="project" value="UniProtKB-KW"/>
</dbReference>
<evidence type="ECO:0000256" key="12">
    <source>
        <dbReference type="ARBA" id="ARBA00023015"/>
    </source>
</evidence>
<dbReference type="InterPro" id="IPR036286">
    <property type="entry name" value="LexA/Signal_pep-like_sf"/>
</dbReference>
<keyword evidence="13 18" id="KW-0238">DNA-binding</keyword>
<dbReference type="EC" id="3.4.21.88" evidence="18"/>
<feature type="active site" description="For autocatalytic cleavage activity" evidence="18">
    <location>
        <position position="116"/>
    </location>
</feature>
<evidence type="ECO:0000256" key="16">
    <source>
        <dbReference type="ARBA" id="ARBA00023236"/>
    </source>
</evidence>
<feature type="domain" description="Peptidase S24/S26A/S26B/S26C" evidence="20">
    <location>
        <begin position="75"/>
        <end position="187"/>
    </location>
</feature>
<dbReference type="GO" id="GO:0015667">
    <property type="term" value="F:site-specific DNA-methyltransferase (cytosine-N4-specific) activity"/>
    <property type="evidence" value="ECO:0007669"/>
    <property type="project" value="UniProtKB-EC"/>
</dbReference>
<dbReference type="CDD" id="cd00090">
    <property type="entry name" value="HTH_ARSR"/>
    <property type="match status" value="1"/>
</dbReference>
<accession>A0A1G2MTA2</accession>
<dbReference type="GO" id="GO:0006260">
    <property type="term" value="P:DNA replication"/>
    <property type="evidence" value="ECO:0007669"/>
    <property type="project" value="UniProtKB-UniRule"/>
</dbReference>
<protein>
    <recommendedName>
        <fullName evidence="18">LexA repressor</fullName>
        <ecNumber evidence="18">3.4.21.88</ecNumber>
    </recommendedName>
</protein>
<dbReference type="InterPro" id="IPR006200">
    <property type="entry name" value="LexA"/>
</dbReference>
<dbReference type="AlphaFoldDB" id="A0A1G2MTA2"/>
<dbReference type="GO" id="GO:0004252">
    <property type="term" value="F:serine-type endopeptidase activity"/>
    <property type="evidence" value="ECO:0007669"/>
    <property type="project" value="UniProtKB-UniRule"/>
</dbReference>
<proteinExistence type="inferred from homology"/>
<keyword evidence="3 18" id="KW-0678">Repressor</keyword>
<keyword evidence="9 18" id="KW-0227">DNA damage</keyword>
<dbReference type="Pfam" id="PF00717">
    <property type="entry name" value="Peptidase_S24"/>
    <property type="match status" value="1"/>
</dbReference>
<dbReference type="GO" id="GO:0009432">
    <property type="term" value="P:SOS response"/>
    <property type="evidence" value="ECO:0007669"/>
    <property type="project" value="UniProtKB-UniRule"/>
</dbReference>
<dbReference type="PANTHER" id="PTHR33516">
    <property type="entry name" value="LEXA REPRESSOR"/>
    <property type="match status" value="1"/>
</dbReference>
<dbReference type="InterPro" id="IPR029063">
    <property type="entry name" value="SAM-dependent_MTases_sf"/>
</dbReference>
<evidence type="ECO:0000259" key="21">
    <source>
        <dbReference type="Pfam" id="PF01555"/>
    </source>
</evidence>
<evidence type="ECO:0000256" key="4">
    <source>
        <dbReference type="ARBA" id="ARBA00022603"/>
    </source>
</evidence>
<evidence type="ECO:0000256" key="9">
    <source>
        <dbReference type="ARBA" id="ARBA00022763"/>
    </source>
</evidence>
<dbReference type="InterPro" id="IPR039418">
    <property type="entry name" value="LexA-like"/>
</dbReference>
<evidence type="ECO:0000256" key="8">
    <source>
        <dbReference type="ARBA" id="ARBA00022747"/>
    </source>
</evidence>
<evidence type="ECO:0000256" key="14">
    <source>
        <dbReference type="ARBA" id="ARBA00023163"/>
    </source>
</evidence>
<reference evidence="23 24" key="1">
    <citation type="journal article" date="2016" name="Nat. Commun.">
        <title>Thousands of microbial genomes shed light on interconnected biogeochemical processes in an aquifer system.</title>
        <authorList>
            <person name="Anantharaman K."/>
            <person name="Brown C.T."/>
            <person name="Hug L.A."/>
            <person name="Sharon I."/>
            <person name="Castelle C.J."/>
            <person name="Probst A.J."/>
            <person name="Thomas B.C."/>
            <person name="Singh A."/>
            <person name="Wilkins M.J."/>
            <person name="Karaoz U."/>
            <person name="Brodie E.L."/>
            <person name="Williams K.H."/>
            <person name="Hubbard S.S."/>
            <person name="Banfield J.F."/>
        </authorList>
    </citation>
    <scope>NUCLEOTIDE SEQUENCE [LARGE SCALE GENOMIC DNA]</scope>
</reference>
<dbReference type="STRING" id="1802312.A3C06_02740"/>
<comment type="similarity">
    <text evidence="2">Belongs to the N(4)/N(6)-methyltransferase family. N(4) subfamily.</text>
</comment>
<dbReference type="InterPro" id="IPR001091">
    <property type="entry name" value="RM_Methyltransferase"/>
</dbReference>
<dbReference type="SUPFAM" id="SSF46785">
    <property type="entry name" value="Winged helix' DNA-binding domain"/>
    <property type="match status" value="1"/>
</dbReference>
<evidence type="ECO:0000259" key="20">
    <source>
        <dbReference type="Pfam" id="PF00717"/>
    </source>
</evidence>
<dbReference type="PRINTS" id="PR00726">
    <property type="entry name" value="LEXASERPTASE"/>
</dbReference>
<evidence type="ECO:0000256" key="1">
    <source>
        <dbReference type="ARBA" id="ARBA00007484"/>
    </source>
</evidence>
<comment type="catalytic activity">
    <reaction evidence="17">
        <text>a 2'-deoxycytidine in DNA + S-adenosyl-L-methionine = an N(4)-methyl-2'-deoxycytidine in DNA + S-adenosyl-L-homocysteine + H(+)</text>
        <dbReference type="Rhea" id="RHEA:16857"/>
        <dbReference type="Rhea" id="RHEA-COMP:11369"/>
        <dbReference type="Rhea" id="RHEA-COMP:13674"/>
        <dbReference type="ChEBI" id="CHEBI:15378"/>
        <dbReference type="ChEBI" id="CHEBI:57856"/>
        <dbReference type="ChEBI" id="CHEBI:59789"/>
        <dbReference type="ChEBI" id="CHEBI:85452"/>
        <dbReference type="ChEBI" id="CHEBI:137933"/>
        <dbReference type="EC" id="2.1.1.113"/>
    </reaction>
</comment>
<dbReference type="SUPFAM" id="SSF51306">
    <property type="entry name" value="LexA/Signal peptidase"/>
    <property type="match status" value="1"/>
</dbReference>
<keyword evidence="7 18" id="KW-0235">DNA replication</keyword>
<dbReference type="InterPro" id="IPR015927">
    <property type="entry name" value="Peptidase_S24_S26A/B/C"/>
</dbReference>
<keyword evidence="5" id="KW-0808">Transferase</keyword>
<dbReference type="HAMAP" id="MF_00015">
    <property type="entry name" value="LexA"/>
    <property type="match status" value="1"/>
</dbReference>
<dbReference type="EMBL" id="MHRQ01000020">
    <property type="protein sequence ID" value="OHA26469.1"/>
    <property type="molecule type" value="Genomic_DNA"/>
</dbReference>
<comment type="similarity">
    <text evidence="1 18 19">Belongs to the peptidase S24 family.</text>
</comment>
<dbReference type="Pfam" id="PF01726">
    <property type="entry name" value="LexA_DNA_bind"/>
    <property type="match status" value="1"/>
</dbReference>
<dbReference type="InterPro" id="IPR002941">
    <property type="entry name" value="DNA_methylase_N4/N6"/>
</dbReference>
<evidence type="ECO:0000256" key="5">
    <source>
        <dbReference type="ARBA" id="ARBA00022679"/>
    </source>
</evidence>
<dbReference type="InterPro" id="IPR006197">
    <property type="entry name" value="Peptidase_S24_LexA"/>
</dbReference>
<dbReference type="InterPro" id="IPR036390">
    <property type="entry name" value="WH_DNA-bd_sf"/>
</dbReference>
<dbReference type="InterPro" id="IPR006199">
    <property type="entry name" value="LexA_DNA-bd_dom"/>
</dbReference>
<feature type="DNA-binding region" description="H-T-H motif" evidence="18">
    <location>
        <begin position="26"/>
        <end position="46"/>
    </location>
</feature>
<dbReference type="GO" id="GO:0009307">
    <property type="term" value="P:DNA restriction-modification system"/>
    <property type="evidence" value="ECO:0007669"/>
    <property type="project" value="UniProtKB-KW"/>
</dbReference>
<evidence type="ECO:0000313" key="23">
    <source>
        <dbReference type="EMBL" id="OHA26469.1"/>
    </source>
</evidence>
<comment type="function">
    <text evidence="18">Represses a number of genes involved in the response to DNA damage (SOS response), including recA and lexA. In the presence of single-stranded DNA, RecA interacts with LexA causing an autocatalytic cleavage which disrupts the DNA-binding part of LexA, leading to derepression of the SOS regulon and eventually DNA repair.</text>
</comment>
<keyword evidence="6" id="KW-0949">S-adenosyl-L-methionine</keyword>
<organism evidence="23 24">
    <name type="scientific">Candidatus Taylorbacteria bacterium RIFCSPHIGHO2_02_FULL_46_13</name>
    <dbReference type="NCBI Taxonomy" id="1802312"/>
    <lineage>
        <taxon>Bacteria</taxon>
        <taxon>Candidatus Tayloriibacteriota</taxon>
    </lineage>
</organism>
<dbReference type="PROSITE" id="PS00093">
    <property type="entry name" value="N4_MTASE"/>
    <property type="match status" value="1"/>
</dbReference>
<dbReference type="InterPro" id="IPR036388">
    <property type="entry name" value="WH-like_DNA-bd_sf"/>
</dbReference>
<keyword evidence="8" id="KW-0680">Restriction system</keyword>
<dbReference type="GO" id="GO:0008170">
    <property type="term" value="F:N-methyltransferase activity"/>
    <property type="evidence" value="ECO:0007669"/>
    <property type="project" value="InterPro"/>
</dbReference>
<evidence type="ECO:0000256" key="7">
    <source>
        <dbReference type="ARBA" id="ARBA00022705"/>
    </source>
</evidence>
<evidence type="ECO:0000256" key="13">
    <source>
        <dbReference type="ARBA" id="ARBA00023125"/>
    </source>
</evidence>
<dbReference type="PANTHER" id="PTHR33516:SF2">
    <property type="entry name" value="LEXA REPRESSOR-RELATED"/>
    <property type="match status" value="1"/>
</dbReference>
<keyword evidence="12 18" id="KW-0805">Transcription regulation</keyword>
<name>A0A1G2MTA2_9BACT</name>
<dbReference type="GO" id="GO:0003677">
    <property type="term" value="F:DNA binding"/>
    <property type="evidence" value="ECO:0007669"/>
    <property type="project" value="UniProtKB-UniRule"/>
</dbReference>
<keyword evidence="15 18" id="KW-0234">DNA repair</keyword>
<evidence type="ECO:0000256" key="18">
    <source>
        <dbReference type="HAMAP-Rule" id="MF_00015"/>
    </source>
</evidence>
<dbReference type="GO" id="GO:0006281">
    <property type="term" value="P:DNA repair"/>
    <property type="evidence" value="ECO:0007669"/>
    <property type="project" value="UniProtKB-UniRule"/>
</dbReference>
<evidence type="ECO:0000256" key="17">
    <source>
        <dbReference type="ARBA" id="ARBA00049120"/>
    </source>
</evidence>
<dbReference type="FunFam" id="2.10.109.10:FF:000001">
    <property type="entry name" value="LexA repressor"/>
    <property type="match status" value="1"/>
</dbReference>
<dbReference type="InterPro" id="IPR017985">
    <property type="entry name" value="MeTrfase_CN4_CS"/>
</dbReference>
<keyword evidence="4" id="KW-0489">Methyltransferase</keyword>
<comment type="subunit">
    <text evidence="18">Homodimer.</text>
</comment>
<dbReference type="GO" id="GO:0045892">
    <property type="term" value="P:negative regulation of DNA-templated transcription"/>
    <property type="evidence" value="ECO:0007669"/>
    <property type="project" value="UniProtKB-UniRule"/>
</dbReference>
<gene>
    <name evidence="18" type="primary">lexA</name>
    <name evidence="23" type="ORF">A3C06_02740</name>
</gene>
<evidence type="ECO:0000256" key="15">
    <source>
        <dbReference type="ARBA" id="ARBA00023204"/>
    </source>
</evidence>
<dbReference type="InterPro" id="IPR011991">
    <property type="entry name" value="ArsR-like_HTH"/>
</dbReference>
<dbReference type="NCBIfam" id="TIGR00498">
    <property type="entry name" value="lexA"/>
    <property type="match status" value="1"/>
</dbReference>
<feature type="domain" description="LexA repressor DNA-binding" evidence="22">
    <location>
        <begin position="2"/>
        <end position="62"/>
    </location>
</feature>
<evidence type="ECO:0000256" key="6">
    <source>
        <dbReference type="ARBA" id="ARBA00022691"/>
    </source>
</evidence>
<evidence type="ECO:0000259" key="22">
    <source>
        <dbReference type="Pfam" id="PF01726"/>
    </source>
</evidence>
<comment type="catalytic activity">
    <reaction evidence="18">
        <text>Hydrolysis of Ala-|-Gly bond in repressor LexA.</text>
        <dbReference type="EC" id="3.4.21.88"/>
    </reaction>
</comment>
<evidence type="ECO:0000313" key="24">
    <source>
        <dbReference type="Proteomes" id="UP000177565"/>
    </source>
</evidence>
<evidence type="ECO:0000256" key="19">
    <source>
        <dbReference type="RuleBase" id="RU003991"/>
    </source>
</evidence>
<dbReference type="Gene3D" id="1.10.10.10">
    <property type="entry name" value="Winged helix-like DNA-binding domain superfamily/Winged helix DNA-binding domain"/>
    <property type="match status" value="1"/>
</dbReference>
<feature type="active site" description="For autocatalytic cleavage activity" evidence="18">
    <location>
        <position position="154"/>
    </location>
</feature>
<dbReference type="Pfam" id="PF01555">
    <property type="entry name" value="N6_N4_Mtase"/>
    <property type="match status" value="1"/>
</dbReference>
<evidence type="ECO:0000256" key="10">
    <source>
        <dbReference type="ARBA" id="ARBA00022801"/>
    </source>
</evidence>
<feature type="domain" description="DNA methylase N-4/N-6" evidence="21">
    <location>
        <begin position="224"/>
        <end position="438"/>
    </location>
</feature>
<comment type="caution">
    <text evidence="23">The sequence shown here is derived from an EMBL/GenBank/DDBJ whole genome shotgun (WGS) entry which is preliminary data.</text>
</comment>
<evidence type="ECO:0000256" key="2">
    <source>
        <dbReference type="ARBA" id="ARBA00010203"/>
    </source>
</evidence>
<dbReference type="CDD" id="cd06529">
    <property type="entry name" value="S24_LexA-like"/>
    <property type="match status" value="1"/>
</dbReference>
<dbReference type="InterPro" id="IPR050077">
    <property type="entry name" value="LexA_repressor"/>
</dbReference>
<dbReference type="SUPFAM" id="SSF53335">
    <property type="entry name" value="S-adenosyl-L-methionine-dependent methyltransferases"/>
    <property type="match status" value="1"/>
</dbReference>
<dbReference type="PRINTS" id="PR00508">
    <property type="entry name" value="S21N4MTFRASE"/>
</dbReference>
<keyword evidence="14 18" id="KW-0804">Transcription</keyword>
<feature type="site" description="Cleavage; by autolysis" evidence="18">
    <location>
        <begin position="81"/>
        <end position="82"/>
    </location>
</feature>
<keyword evidence="11 18" id="KW-0068">Autocatalytic cleavage</keyword>
<sequence>MLGKRKKQILDFVNHYTNKNGFAPSLEEIKKKTGLSSVSTVHHHLKDLEEHGYLKRHEGKPRSIETRDLTVTIPLRGYIAAGQPIEAIETHETVDVPKNLLSSSGEHYALKVSGDSMIDEGIFDGDTVVVRKQNTVENGETAVALINDNEVTLKKIYKEKNRIKLQPANPKLKPFYFKEVTIQGKVVSTFRNLEEQEGKDNFKFNQFLCGDVLEMIKKIPDNSIHFAVTSPPYNVGKDYDNHNDKMSHEEYLAWLNKVWIETKRVLVNGGRFAINIAPTGIRDFVAIHHDYIEQMKKIDMKFRTEILWYKQTMLKRTAWGSFKSPANPHIVPSWEYVLIFTKGDNRLDGDPKMADITKEEFMKFSDGFWKIQPETQRKGHPAPFPEELIYRLMKFYSYKANNVLDMFGGTGTVATIAKRTERNFVHIDISPQYCKVAKDRVENEGSQKKLLV</sequence>
<dbReference type="Gene3D" id="2.10.109.10">
    <property type="entry name" value="Umud Fragment, subunit A"/>
    <property type="match status" value="1"/>
</dbReference>
<dbReference type="Gene3D" id="3.40.50.150">
    <property type="entry name" value="Vaccinia Virus protein VP39"/>
    <property type="match status" value="1"/>
</dbReference>